<dbReference type="InterPro" id="IPR031621">
    <property type="entry name" value="HisKA_7TM"/>
</dbReference>
<evidence type="ECO:0000256" key="3">
    <source>
        <dbReference type="SAM" id="Phobius"/>
    </source>
</evidence>
<dbReference type="InterPro" id="IPR000160">
    <property type="entry name" value="GGDEF_dom"/>
</dbReference>
<reference evidence="6" key="1">
    <citation type="journal article" date="2019" name="Int. J. Syst. Evol. Microbiol.">
        <title>The Global Catalogue of Microorganisms (GCM) 10K type strain sequencing project: providing services to taxonomists for standard genome sequencing and annotation.</title>
        <authorList>
            <consortium name="The Broad Institute Genomics Platform"/>
            <consortium name="The Broad Institute Genome Sequencing Center for Infectious Disease"/>
            <person name="Wu L."/>
            <person name="Ma J."/>
        </authorList>
    </citation>
    <scope>NUCLEOTIDE SEQUENCE [LARGE SCALE GENOMIC DNA]</scope>
    <source>
        <strain evidence="6">CG52</strain>
    </source>
</reference>
<organism evidence="5 6">
    <name type="scientific">Rhizobium helianthi</name>
    <dbReference type="NCBI Taxonomy" id="1132695"/>
    <lineage>
        <taxon>Bacteria</taxon>
        <taxon>Pseudomonadati</taxon>
        <taxon>Pseudomonadota</taxon>
        <taxon>Alphaproteobacteria</taxon>
        <taxon>Hyphomicrobiales</taxon>
        <taxon>Rhizobiaceae</taxon>
        <taxon>Rhizobium/Agrobacterium group</taxon>
        <taxon>Rhizobium</taxon>
    </lineage>
</organism>
<feature type="domain" description="GGDEF" evidence="4">
    <location>
        <begin position="389"/>
        <end position="521"/>
    </location>
</feature>
<feature type="transmembrane region" description="Helical" evidence="3">
    <location>
        <begin position="136"/>
        <end position="157"/>
    </location>
</feature>
<gene>
    <name evidence="5" type="ORF">ACFSE1_14130</name>
</gene>
<dbReference type="Pfam" id="PF00990">
    <property type="entry name" value="GGDEF"/>
    <property type="match status" value="1"/>
</dbReference>
<dbReference type="CDD" id="cd01949">
    <property type="entry name" value="GGDEF"/>
    <property type="match status" value="1"/>
</dbReference>
<dbReference type="RefSeq" id="WP_377402572.1">
    <property type="nucleotide sequence ID" value="NZ_JBHUEQ010000025.1"/>
</dbReference>
<keyword evidence="3" id="KW-0472">Membrane</keyword>
<dbReference type="InterPro" id="IPR043128">
    <property type="entry name" value="Rev_trsase/Diguanyl_cyclase"/>
</dbReference>
<dbReference type="NCBIfam" id="TIGR00254">
    <property type="entry name" value="GGDEF"/>
    <property type="match status" value="1"/>
</dbReference>
<evidence type="ECO:0000313" key="6">
    <source>
        <dbReference type="Proteomes" id="UP001597322"/>
    </source>
</evidence>
<feature type="transmembrane region" description="Helical" evidence="3">
    <location>
        <begin position="97"/>
        <end position="116"/>
    </location>
</feature>
<evidence type="ECO:0000256" key="1">
    <source>
        <dbReference type="ARBA" id="ARBA00012528"/>
    </source>
</evidence>
<feature type="transmembrane region" description="Helical" evidence="3">
    <location>
        <begin position="6"/>
        <end position="26"/>
    </location>
</feature>
<evidence type="ECO:0000259" key="4">
    <source>
        <dbReference type="PROSITE" id="PS50887"/>
    </source>
</evidence>
<dbReference type="Pfam" id="PF16927">
    <property type="entry name" value="HisKA_7TM"/>
    <property type="match status" value="1"/>
</dbReference>
<evidence type="ECO:0000313" key="5">
    <source>
        <dbReference type="EMBL" id="MFD1746607.1"/>
    </source>
</evidence>
<keyword evidence="5" id="KW-0548">Nucleotidyltransferase</keyword>
<dbReference type="InterPro" id="IPR035965">
    <property type="entry name" value="PAS-like_dom_sf"/>
</dbReference>
<dbReference type="PANTHER" id="PTHR45138:SF9">
    <property type="entry name" value="DIGUANYLATE CYCLASE DGCM-RELATED"/>
    <property type="match status" value="1"/>
</dbReference>
<name>A0ABW4M631_9HYPH</name>
<dbReference type="SMART" id="SM00267">
    <property type="entry name" value="GGDEF"/>
    <property type="match status" value="1"/>
</dbReference>
<feature type="transmembrane region" description="Helical" evidence="3">
    <location>
        <begin position="203"/>
        <end position="224"/>
    </location>
</feature>
<comment type="catalytic activity">
    <reaction evidence="2">
        <text>2 GTP = 3',3'-c-di-GMP + 2 diphosphate</text>
        <dbReference type="Rhea" id="RHEA:24898"/>
        <dbReference type="ChEBI" id="CHEBI:33019"/>
        <dbReference type="ChEBI" id="CHEBI:37565"/>
        <dbReference type="ChEBI" id="CHEBI:58805"/>
        <dbReference type="EC" id="2.7.7.65"/>
    </reaction>
</comment>
<dbReference type="EMBL" id="JBHUEQ010000025">
    <property type="protein sequence ID" value="MFD1746607.1"/>
    <property type="molecule type" value="Genomic_DNA"/>
</dbReference>
<evidence type="ECO:0000256" key="2">
    <source>
        <dbReference type="ARBA" id="ARBA00034247"/>
    </source>
</evidence>
<dbReference type="Gene3D" id="3.30.70.270">
    <property type="match status" value="1"/>
</dbReference>
<proteinExistence type="predicted"/>
<dbReference type="InterPro" id="IPR050469">
    <property type="entry name" value="Diguanylate_Cyclase"/>
</dbReference>
<dbReference type="GO" id="GO:0052621">
    <property type="term" value="F:diguanylate cyclase activity"/>
    <property type="evidence" value="ECO:0007669"/>
    <property type="project" value="UniProtKB-EC"/>
</dbReference>
<comment type="caution">
    <text evidence="5">The sequence shown here is derived from an EMBL/GenBank/DDBJ whole genome shotgun (WGS) entry which is preliminary data.</text>
</comment>
<feature type="transmembrane region" description="Helical" evidence="3">
    <location>
        <begin position="66"/>
        <end position="85"/>
    </location>
</feature>
<accession>A0ABW4M631</accession>
<keyword evidence="3" id="KW-0812">Transmembrane</keyword>
<dbReference type="PANTHER" id="PTHR45138">
    <property type="entry name" value="REGULATORY COMPONENTS OF SENSORY TRANSDUCTION SYSTEM"/>
    <property type="match status" value="1"/>
</dbReference>
<sequence>METSVWLLISVVVLAILILAGALRAPDVPGRRAFTMAILVALWWTAWVLARHTSSDLEFKIFACKIAWFGVIGTPLFWSLSFITYARGKSVETNAQLIGTGLVSATFGVLALTNDWHHWMYKGLIDERTMQFEHGWLYPAAMIIAYSTVAIAFLLGMSMTIRARGIHRWQLWALLASASFPTAGNIAYTTYGFTLFNDDPTPFIFAATGAFMLGAQLFGHLFVLPPIGRDAIFAVLPDPVIVLDEQNRILELNPAAAALPGMPKKTIGQNLEDFPELEPIVNASIHRDGERHEITIVNKGVFELSCHSLTPWGRAGGRMIVLRDISLRKATEERLAALSRDLEARLIEKMELQAQLREEASRDHLTGLYNRRHAQEVLPALFEQAGTPSVISVAILDIDYFKLFNDRYGHQTGDQVLQLFADMLKQDIGSEGCAFRWGGEEFLIVMDGVNRAAFMERAASWQAKLAQCTIPGVNDLALTFSGGLFVARRGESGMEEAIKAADTALYGAKAAGRNTLSVFGDYIEPPASAVQSLIRGPEDRWIAKLA</sequence>
<keyword evidence="6" id="KW-1185">Reference proteome</keyword>
<keyword evidence="3" id="KW-1133">Transmembrane helix</keyword>
<dbReference type="SUPFAM" id="SSF55785">
    <property type="entry name" value="PYP-like sensor domain (PAS domain)"/>
    <property type="match status" value="1"/>
</dbReference>
<keyword evidence="5" id="KW-0808">Transferase</keyword>
<protein>
    <recommendedName>
        <fullName evidence="1">diguanylate cyclase</fullName>
        <ecNumber evidence="1">2.7.7.65</ecNumber>
    </recommendedName>
</protein>
<dbReference type="InterPro" id="IPR000014">
    <property type="entry name" value="PAS"/>
</dbReference>
<dbReference type="SUPFAM" id="SSF55073">
    <property type="entry name" value="Nucleotide cyclase"/>
    <property type="match status" value="1"/>
</dbReference>
<dbReference type="Proteomes" id="UP001597322">
    <property type="component" value="Unassembled WGS sequence"/>
</dbReference>
<dbReference type="InterPro" id="IPR029787">
    <property type="entry name" value="Nucleotide_cyclase"/>
</dbReference>
<dbReference type="CDD" id="cd00130">
    <property type="entry name" value="PAS"/>
    <property type="match status" value="1"/>
</dbReference>
<dbReference type="EC" id="2.7.7.65" evidence="1"/>
<dbReference type="Gene3D" id="3.30.450.20">
    <property type="entry name" value="PAS domain"/>
    <property type="match status" value="1"/>
</dbReference>
<feature type="transmembrane region" description="Helical" evidence="3">
    <location>
        <begin position="33"/>
        <end position="50"/>
    </location>
</feature>
<dbReference type="Pfam" id="PF13188">
    <property type="entry name" value="PAS_8"/>
    <property type="match status" value="1"/>
</dbReference>
<dbReference type="PROSITE" id="PS50887">
    <property type="entry name" value="GGDEF"/>
    <property type="match status" value="1"/>
</dbReference>
<feature type="transmembrane region" description="Helical" evidence="3">
    <location>
        <begin position="169"/>
        <end position="191"/>
    </location>
</feature>